<feature type="region of interest" description="Disordered" evidence="1">
    <location>
        <begin position="27"/>
        <end position="60"/>
    </location>
</feature>
<reference evidence="2" key="1">
    <citation type="submission" date="2020-05" db="EMBL/GenBank/DDBJ databases">
        <title>Phylogenomic resolution of chytrid fungi.</title>
        <authorList>
            <person name="Stajich J.E."/>
            <person name="Amses K."/>
            <person name="Simmons R."/>
            <person name="Seto K."/>
            <person name="Myers J."/>
            <person name="Bonds A."/>
            <person name="Quandt C.A."/>
            <person name="Barry K."/>
            <person name="Liu P."/>
            <person name="Grigoriev I."/>
            <person name="Longcore J.E."/>
            <person name="James T.Y."/>
        </authorList>
    </citation>
    <scope>NUCLEOTIDE SEQUENCE</scope>
    <source>
        <strain evidence="2">JEL0318</strain>
    </source>
</reference>
<dbReference type="Proteomes" id="UP001212841">
    <property type="component" value="Unassembled WGS sequence"/>
</dbReference>
<comment type="caution">
    <text evidence="2">The sequence shown here is derived from an EMBL/GenBank/DDBJ whole genome shotgun (WGS) entry which is preliminary data.</text>
</comment>
<feature type="compositionally biased region" description="Low complexity" evidence="1">
    <location>
        <begin position="45"/>
        <end position="56"/>
    </location>
</feature>
<name>A0AAD5SGM8_9FUNG</name>
<protein>
    <submittedName>
        <fullName evidence="2">Uncharacterized protein</fullName>
    </submittedName>
</protein>
<organism evidence="2 3">
    <name type="scientific">Rhizophlyctis rosea</name>
    <dbReference type="NCBI Taxonomy" id="64517"/>
    <lineage>
        <taxon>Eukaryota</taxon>
        <taxon>Fungi</taxon>
        <taxon>Fungi incertae sedis</taxon>
        <taxon>Chytridiomycota</taxon>
        <taxon>Chytridiomycota incertae sedis</taxon>
        <taxon>Chytridiomycetes</taxon>
        <taxon>Rhizophlyctidales</taxon>
        <taxon>Rhizophlyctidaceae</taxon>
        <taxon>Rhizophlyctis</taxon>
    </lineage>
</organism>
<dbReference type="EMBL" id="JADGJD010000098">
    <property type="protein sequence ID" value="KAJ3055061.1"/>
    <property type="molecule type" value="Genomic_DNA"/>
</dbReference>
<evidence type="ECO:0000313" key="2">
    <source>
        <dbReference type="EMBL" id="KAJ3055061.1"/>
    </source>
</evidence>
<feature type="region of interest" description="Disordered" evidence="1">
    <location>
        <begin position="195"/>
        <end position="242"/>
    </location>
</feature>
<evidence type="ECO:0000313" key="3">
    <source>
        <dbReference type="Proteomes" id="UP001212841"/>
    </source>
</evidence>
<accession>A0AAD5SGM8</accession>
<proteinExistence type="predicted"/>
<sequence>MGHCRALTADGTPCTNDATERNEFCVNPKHQAQSRKEPDLSPNGTSPQTTSITTSSKPLGLTVVTSNLTDSEPRPAEGRQCQAYLKDGKTRCKNLDTSTKNGYCAVPGHQEQRLIAESPVGTTPSSPSPNKFYKPNICKAVLRDGVSRCANTDADTGNGYCAIPGHQVGFRRFGRFWTVLDMSVHPSVVVVQEQRLSPDRRSPTKTAASPLPMTPSRQTSPNKSVLRPNSTSPRKSLFPRSSGGEEIATLFDEEDDPCLPTYYPETSFRAGDLFRPKHSKEAFGPIQLDSISELTSITSPTGAKTRLYYGFSKKIPYHRFKAHAALGYRGRFYWLEVDDMNAAQSQLLDKGRGVFNVKEVVAPEEPGYIYSIVGSRAGYNV</sequence>
<gene>
    <name evidence="2" type="ORF">HK097_011624</name>
</gene>
<dbReference type="AlphaFoldDB" id="A0AAD5SGM8"/>
<evidence type="ECO:0000256" key="1">
    <source>
        <dbReference type="SAM" id="MobiDB-lite"/>
    </source>
</evidence>
<keyword evidence="3" id="KW-1185">Reference proteome</keyword>
<feature type="compositionally biased region" description="Polar residues" evidence="1">
    <location>
        <begin position="215"/>
        <end position="234"/>
    </location>
</feature>
<feature type="region of interest" description="Disordered" evidence="1">
    <location>
        <begin position="1"/>
        <end position="20"/>
    </location>
</feature>